<reference evidence="6" key="1">
    <citation type="journal article" date="2019" name="Int. J. Syst. Evol. Microbiol.">
        <title>The Global Catalogue of Microorganisms (GCM) 10K type strain sequencing project: providing services to taxonomists for standard genome sequencing and annotation.</title>
        <authorList>
            <consortium name="The Broad Institute Genomics Platform"/>
            <consortium name="The Broad Institute Genome Sequencing Center for Infectious Disease"/>
            <person name="Wu L."/>
            <person name="Ma J."/>
        </authorList>
    </citation>
    <scope>NUCLEOTIDE SEQUENCE [LARGE SCALE GENOMIC DNA]</scope>
    <source>
        <strain evidence="6">NBRC 104970</strain>
    </source>
</reference>
<name>A0ABQ6BTG2_9NEIS</name>
<dbReference type="Pfam" id="PF17482">
    <property type="entry name" value="Phage_sheath_1C"/>
    <property type="match status" value="1"/>
</dbReference>
<organism evidence="5 6">
    <name type="scientific">Chitiniphilus shinanonensis</name>
    <dbReference type="NCBI Taxonomy" id="553088"/>
    <lineage>
        <taxon>Bacteria</taxon>
        <taxon>Pseudomonadati</taxon>
        <taxon>Pseudomonadota</taxon>
        <taxon>Betaproteobacteria</taxon>
        <taxon>Neisseriales</taxon>
        <taxon>Chitinibacteraceae</taxon>
        <taxon>Chitiniphilus</taxon>
    </lineage>
</organism>
<feature type="domain" description="Tail sheath protein C-terminal" evidence="3">
    <location>
        <begin position="279"/>
        <end position="380"/>
    </location>
</feature>
<protein>
    <submittedName>
        <fullName evidence="5">Tail sheath protein</fullName>
    </submittedName>
</protein>
<dbReference type="EMBL" id="BSOZ01000005">
    <property type="protein sequence ID" value="GLS03502.1"/>
    <property type="molecule type" value="Genomic_DNA"/>
</dbReference>
<feature type="domain" description="Tail sheath protein subtilisin-like" evidence="2">
    <location>
        <begin position="111"/>
        <end position="277"/>
    </location>
</feature>
<evidence type="ECO:0000256" key="1">
    <source>
        <dbReference type="ARBA" id="ARBA00008005"/>
    </source>
</evidence>
<gene>
    <name evidence="5" type="ORF">GCM10007860_06460</name>
</gene>
<dbReference type="PANTHER" id="PTHR35861:SF1">
    <property type="entry name" value="PHAGE TAIL SHEATH PROTEIN"/>
    <property type="match status" value="1"/>
</dbReference>
<dbReference type="RefSeq" id="WP_018748815.1">
    <property type="nucleotide sequence ID" value="NZ_BSOZ01000005.1"/>
</dbReference>
<dbReference type="Pfam" id="PF22671">
    <property type="entry name" value="Gp18_domIII_N"/>
    <property type="match status" value="1"/>
</dbReference>
<comment type="caution">
    <text evidence="5">The sequence shown here is derived from an EMBL/GenBank/DDBJ whole genome shotgun (WGS) entry which is preliminary data.</text>
</comment>
<evidence type="ECO:0000313" key="5">
    <source>
        <dbReference type="EMBL" id="GLS03502.1"/>
    </source>
</evidence>
<dbReference type="Pfam" id="PF04984">
    <property type="entry name" value="Phage_sheath_1"/>
    <property type="match status" value="1"/>
</dbReference>
<dbReference type="InterPro" id="IPR035089">
    <property type="entry name" value="Phage_sheath_subtilisin"/>
</dbReference>
<evidence type="ECO:0000259" key="4">
    <source>
        <dbReference type="Pfam" id="PF22671"/>
    </source>
</evidence>
<dbReference type="InterPro" id="IPR052042">
    <property type="entry name" value="Tail_sheath_structural"/>
</dbReference>
<sequence>MATDFHHGVRVIEINEGVRTIRTIRTIATAVIGIVCTASDADATAFPLDTAVLITNVSQAIGKAGTAGTLAKTLDAIADQCSPLIVAVRVAEGTTPAETTSNLIGTTTSAGRYTGMKALRAAQAQLGVTPRILAAPGLDTLPVATELVALAQELRAFVYAACDGCATKEEAVTYRENFGQREIMLLWPDFTAWDTATNAAATTWATARAVGLRAKLDEEQGWHKSLSNVAVNGVTGLTRDVYWDLQNPATDAGYLNANEVTCLINKDGYRFWGNRTCSDEPLFAFEVATRTAQVLADSIADAMMWAVDKPLTPMLIKDIVETINAKMREWKANGYLIDGQAWYDEDANTPATLKEGKLAIDYDYTPVPPAENIMFRQRITDRYFADFAALINS</sequence>
<keyword evidence="6" id="KW-1185">Reference proteome</keyword>
<proteinExistence type="inferred from homology"/>
<feature type="domain" description="Tail sheath protein Gp18-like" evidence="4">
    <location>
        <begin position="30"/>
        <end position="90"/>
    </location>
</feature>
<dbReference type="InterPro" id="IPR054564">
    <property type="entry name" value="Gp18_domIII_N"/>
</dbReference>
<accession>A0ABQ6BTG2</accession>
<dbReference type="PANTHER" id="PTHR35861">
    <property type="match status" value="1"/>
</dbReference>
<evidence type="ECO:0000259" key="3">
    <source>
        <dbReference type="Pfam" id="PF17482"/>
    </source>
</evidence>
<evidence type="ECO:0000259" key="2">
    <source>
        <dbReference type="Pfam" id="PF04984"/>
    </source>
</evidence>
<dbReference type="InterPro" id="IPR020287">
    <property type="entry name" value="Tail_sheath_C"/>
</dbReference>
<dbReference type="Proteomes" id="UP001156836">
    <property type="component" value="Unassembled WGS sequence"/>
</dbReference>
<comment type="similarity">
    <text evidence="1">Belongs to the myoviridae tail sheath protein family.</text>
</comment>
<evidence type="ECO:0000313" key="6">
    <source>
        <dbReference type="Proteomes" id="UP001156836"/>
    </source>
</evidence>